<protein>
    <recommendedName>
        <fullName evidence="3">Xylanolytic transcriptional activator regulatory domain-containing protein</fullName>
    </recommendedName>
</protein>
<sequence length="1088" mass="119092">MLTRNGANVHFANDGLQRSNTSNVINDHTLGKSLLNVPSAINDMRGVAPHMTVDTQVSNAGAQDNTSPSSNSPVDAIYEHTLTSTTVCPVHEWLSPPVQAANAMGERLFVPQQMGESNVSHHPVAEGSPSYDSFSFIHHAALLDQSIVCSWPLSTTLYPGYDLSDINVDLAPMGGNVSFESTGQLLEGGPNPFMMESPSLGLPTINRNTTKEAEPPVERLGQDSLKRIQQMWSGKGTSQPALLVWTLWNDITEHKAGNILSDPAEPANLPPTPSPEQRSESGMDSKITERCRDRLLVFYSETQITLGRALASNVLSPSESQPDELSSGPPTRLDLSDIEFPSVETLDLSLKFYFRHVHLSLPFIHRPTFNASETPCLLLLPMILIGYSILDPYGSEPFVSHNRAYLIELCRADLAHKARGKSGSPLGLIRSLASSLLVLYLNLENQNREEEAALMLCAQALHIAEKHGLYEIHRNQDLIAGLLTKFSDGQSGWKLWARIESVKMLILCLVRMDTAYARILGTTGVLDPNHVNVVLPVNSVVLFDSPNAGKFMEDAKMATAVALPVIHMGQFSKSAPAREMMNGFLLRVILDHIHILVSSAQVRIFSAADESALQNCAFAPVKLYNRSAEAKNISLQLVAISTNYSSLLQPPAHPPSPLSWNYLCMMLTAPVEQLELALGRRGPQCAPKARAAIQVWSNSPAARRAVLHAAQIFYILTFGAYPSLSPVEKKLLRVESMVFTSALVLGLYFSTKGTSMSSSTTAENRDPPRPFELLQEIDWAIINDVGFADEDSDWTMALRNAEQSTSAQFAGVQARQFICRGELSLSFDGGYQLQGVKMAASVFQEYAYILDQLGGSREARSDFAHLARSLSDILGGISAGGRVDIKVHQLATQGQDLGAPVHLIVGAAKKVLSLASPSNLAAVKYPLDADEWRSWINPEIYVFQHGHHLCMNYLIIGQQMVLSPVFMGAEADIIDEGPESGTEPFIKQEAAGLAIIASLDEATRGQQENVRHLITLRLGYIPAGASQARLREIDELWTVTYFARIGGFETGDVFYYSVLSPVVFLEFDHHSGVILSDKEPLPFHFTLL</sequence>
<feature type="compositionally biased region" description="Basic and acidic residues" evidence="2">
    <location>
        <begin position="277"/>
        <end position="286"/>
    </location>
</feature>
<dbReference type="PANTHER" id="PTHR37489">
    <property type="entry name" value="DUF3500 DOMAIN-CONTAINING PROTEIN"/>
    <property type="match status" value="1"/>
</dbReference>
<dbReference type="GO" id="GO:0006351">
    <property type="term" value="P:DNA-templated transcription"/>
    <property type="evidence" value="ECO:0007669"/>
    <property type="project" value="InterPro"/>
</dbReference>
<dbReference type="CDD" id="cd12148">
    <property type="entry name" value="fungal_TF_MHR"/>
    <property type="match status" value="1"/>
</dbReference>
<dbReference type="Pfam" id="PF12006">
    <property type="entry name" value="DUF3500"/>
    <property type="match status" value="1"/>
</dbReference>
<gene>
    <name evidence="4" type="ORF">N7530_000007</name>
</gene>
<feature type="region of interest" description="Disordered" evidence="2">
    <location>
        <begin position="258"/>
        <end position="286"/>
    </location>
</feature>
<dbReference type="AlphaFoldDB" id="A0A9W9X7H7"/>
<name>A0A9W9X7H7_9EURO</name>
<organism evidence="4 5">
    <name type="scientific">Penicillium desertorum</name>
    <dbReference type="NCBI Taxonomy" id="1303715"/>
    <lineage>
        <taxon>Eukaryota</taxon>
        <taxon>Fungi</taxon>
        <taxon>Dikarya</taxon>
        <taxon>Ascomycota</taxon>
        <taxon>Pezizomycotina</taxon>
        <taxon>Eurotiomycetes</taxon>
        <taxon>Eurotiomycetidae</taxon>
        <taxon>Eurotiales</taxon>
        <taxon>Aspergillaceae</taxon>
        <taxon>Penicillium</taxon>
    </lineage>
</organism>
<dbReference type="EMBL" id="JAPWDO010000001">
    <property type="protein sequence ID" value="KAJ5485707.1"/>
    <property type="molecule type" value="Genomic_DNA"/>
</dbReference>
<dbReference type="OrthoDB" id="10018191at2759"/>
<dbReference type="PANTHER" id="PTHR37489:SF1">
    <property type="entry name" value="DUF3500 DOMAIN-CONTAINING PROTEIN"/>
    <property type="match status" value="1"/>
</dbReference>
<accession>A0A9W9X7H7</accession>
<evidence type="ECO:0000256" key="1">
    <source>
        <dbReference type="ARBA" id="ARBA00023242"/>
    </source>
</evidence>
<reference evidence="4" key="1">
    <citation type="submission" date="2022-12" db="EMBL/GenBank/DDBJ databases">
        <authorList>
            <person name="Petersen C."/>
        </authorList>
    </citation>
    <scope>NUCLEOTIDE SEQUENCE</scope>
    <source>
        <strain evidence="4">IBT 17660</strain>
    </source>
</reference>
<evidence type="ECO:0000259" key="3">
    <source>
        <dbReference type="Pfam" id="PF04082"/>
    </source>
</evidence>
<dbReference type="GO" id="GO:0003677">
    <property type="term" value="F:DNA binding"/>
    <property type="evidence" value="ECO:0007669"/>
    <property type="project" value="InterPro"/>
</dbReference>
<feature type="domain" description="Xylanolytic transcriptional activator regulatory" evidence="3">
    <location>
        <begin position="350"/>
        <end position="552"/>
    </location>
</feature>
<proteinExistence type="predicted"/>
<keyword evidence="5" id="KW-1185">Reference proteome</keyword>
<feature type="region of interest" description="Disordered" evidence="2">
    <location>
        <begin position="1"/>
        <end position="23"/>
    </location>
</feature>
<keyword evidence="1" id="KW-0539">Nucleus</keyword>
<evidence type="ECO:0000256" key="2">
    <source>
        <dbReference type="SAM" id="MobiDB-lite"/>
    </source>
</evidence>
<dbReference type="Proteomes" id="UP001147760">
    <property type="component" value="Unassembled WGS sequence"/>
</dbReference>
<dbReference type="Pfam" id="PF04082">
    <property type="entry name" value="Fungal_trans"/>
    <property type="match status" value="1"/>
</dbReference>
<evidence type="ECO:0000313" key="4">
    <source>
        <dbReference type="EMBL" id="KAJ5485707.1"/>
    </source>
</evidence>
<dbReference type="InterPro" id="IPR007219">
    <property type="entry name" value="XnlR_reg_dom"/>
</dbReference>
<reference evidence="4" key="2">
    <citation type="journal article" date="2023" name="IMA Fungus">
        <title>Comparative genomic study of the Penicillium genus elucidates a diverse pangenome and 15 lateral gene transfer events.</title>
        <authorList>
            <person name="Petersen C."/>
            <person name="Sorensen T."/>
            <person name="Nielsen M.R."/>
            <person name="Sondergaard T.E."/>
            <person name="Sorensen J.L."/>
            <person name="Fitzpatrick D.A."/>
            <person name="Frisvad J.C."/>
            <person name="Nielsen K.L."/>
        </authorList>
    </citation>
    <scope>NUCLEOTIDE SEQUENCE</scope>
    <source>
        <strain evidence="4">IBT 17660</strain>
    </source>
</reference>
<evidence type="ECO:0000313" key="5">
    <source>
        <dbReference type="Proteomes" id="UP001147760"/>
    </source>
</evidence>
<comment type="caution">
    <text evidence="4">The sequence shown here is derived from an EMBL/GenBank/DDBJ whole genome shotgun (WGS) entry which is preliminary data.</text>
</comment>
<dbReference type="InterPro" id="IPR021889">
    <property type="entry name" value="DUF3500"/>
</dbReference>
<dbReference type="GO" id="GO:0008270">
    <property type="term" value="F:zinc ion binding"/>
    <property type="evidence" value="ECO:0007669"/>
    <property type="project" value="InterPro"/>
</dbReference>